<dbReference type="PANTHER" id="PTHR44177">
    <property type="entry name" value="TETRATRICOPEPTIDE REPEAT PROTEIN 8"/>
    <property type="match status" value="1"/>
</dbReference>
<comment type="caution">
    <text evidence="2">The sequence shown here is derived from an EMBL/GenBank/DDBJ whole genome shotgun (WGS) entry which is preliminary data.</text>
</comment>
<dbReference type="GO" id="GO:0034464">
    <property type="term" value="C:BBSome"/>
    <property type="evidence" value="ECO:0007669"/>
    <property type="project" value="InterPro"/>
</dbReference>
<dbReference type="Proteomes" id="UP000681967">
    <property type="component" value="Unassembled WGS sequence"/>
</dbReference>
<dbReference type="Gene3D" id="1.25.40.10">
    <property type="entry name" value="Tetratricopeptide repeat domain"/>
    <property type="match status" value="1"/>
</dbReference>
<dbReference type="InterPro" id="IPR028796">
    <property type="entry name" value="BBS8"/>
</dbReference>
<dbReference type="GO" id="GO:0036064">
    <property type="term" value="C:ciliary basal body"/>
    <property type="evidence" value="ECO:0007669"/>
    <property type="project" value="TreeGrafter"/>
</dbReference>
<reference evidence="2" key="1">
    <citation type="submission" date="2021-02" db="EMBL/GenBank/DDBJ databases">
        <authorList>
            <person name="Nowell W R."/>
        </authorList>
    </citation>
    <scope>NUCLEOTIDE SEQUENCE</scope>
</reference>
<protein>
    <recommendedName>
        <fullName evidence="4">Tetratricopeptide repeat protein</fullName>
    </recommendedName>
</protein>
<accession>A0A8S2XRZ8</accession>
<evidence type="ECO:0000313" key="1">
    <source>
        <dbReference type="EMBL" id="CAF4383433.1"/>
    </source>
</evidence>
<name>A0A8S2XRZ8_9BILA</name>
<dbReference type="EMBL" id="CAJOBH010051946">
    <property type="protein sequence ID" value="CAF4383433.1"/>
    <property type="molecule type" value="Genomic_DNA"/>
</dbReference>
<evidence type="ECO:0000313" key="3">
    <source>
        <dbReference type="Proteomes" id="UP000681720"/>
    </source>
</evidence>
<feature type="non-terminal residue" evidence="2">
    <location>
        <position position="1"/>
    </location>
</feature>
<feature type="non-terminal residue" evidence="2">
    <location>
        <position position="59"/>
    </location>
</feature>
<organism evidence="2 3">
    <name type="scientific">Rotaria magnacalcarata</name>
    <dbReference type="NCBI Taxonomy" id="392030"/>
    <lineage>
        <taxon>Eukaryota</taxon>
        <taxon>Metazoa</taxon>
        <taxon>Spiralia</taxon>
        <taxon>Gnathifera</taxon>
        <taxon>Rotifera</taxon>
        <taxon>Eurotatoria</taxon>
        <taxon>Bdelloidea</taxon>
        <taxon>Philodinida</taxon>
        <taxon>Philodinidae</taxon>
        <taxon>Rotaria</taxon>
    </lineage>
</organism>
<dbReference type="GO" id="GO:0097730">
    <property type="term" value="C:non-motile cilium"/>
    <property type="evidence" value="ECO:0007669"/>
    <property type="project" value="TreeGrafter"/>
</dbReference>
<proteinExistence type="predicted"/>
<dbReference type="InterPro" id="IPR011990">
    <property type="entry name" value="TPR-like_helical_dom_sf"/>
</dbReference>
<dbReference type="SUPFAM" id="SSF48452">
    <property type="entry name" value="TPR-like"/>
    <property type="match status" value="1"/>
</dbReference>
<dbReference type="AlphaFoldDB" id="A0A8S2XRZ8"/>
<dbReference type="GO" id="GO:1905515">
    <property type="term" value="P:non-motile cilium assembly"/>
    <property type="evidence" value="ECO:0007669"/>
    <property type="project" value="InterPro"/>
</dbReference>
<evidence type="ECO:0000313" key="2">
    <source>
        <dbReference type="EMBL" id="CAF4510566.1"/>
    </source>
</evidence>
<dbReference type="EMBL" id="CAJOBJ010083368">
    <property type="protein sequence ID" value="CAF4510566.1"/>
    <property type="molecule type" value="Genomic_DNA"/>
</dbReference>
<sequence>GLEKFPFEPCLIQAIARIHEGLNDMKQSIEHYRQVLKLDNTNIEAIACIAANHFYYEQP</sequence>
<evidence type="ECO:0008006" key="4">
    <source>
        <dbReference type="Google" id="ProtNLM"/>
    </source>
</evidence>
<gene>
    <name evidence="1" type="ORF">BYL167_LOCUS30836</name>
    <name evidence="2" type="ORF">GIL414_LOCUS35165</name>
</gene>
<dbReference type="Proteomes" id="UP000681720">
    <property type="component" value="Unassembled WGS sequence"/>
</dbReference>
<dbReference type="PANTHER" id="PTHR44177:SF1">
    <property type="entry name" value="TETRATRICOPEPTIDE REPEAT PROTEIN 8"/>
    <property type="match status" value="1"/>
</dbReference>